<dbReference type="EMBL" id="VINQ01000016">
    <property type="protein sequence ID" value="KAA0912153.1"/>
    <property type="molecule type" value="Genomic_DNA"/>
</dbReference>
<proteinExistence type="predicted"/>
<feature type="compositionally biased region" description="Gly residues" evidence="1">
    <location>
        <begin position="106"/>
        <end position="116"/>
    </location>
</feature>
<feature type="compositionally biased region" description="Low complexity" evidence="1">
    <location>
        <begin position="64"/>
        <end position="80"/>
    </location>
</feature>
<reference evidence="2 3" key="1">
    <citation type="submission" date="2019-07" db="EMBL/GenBank/DDBJ databases">
        <title>Aquicoccus porphyridii gen. nov., sp. nov., isolated from a small marine red alga, Porphyridium marinum.</title>
        <authorList>
            <person name="Liu L."/>
        </authorList>
    </citation>
    <scope>NUCLEOTIDE SEQUENCE [LARGE SCALE GENOMIC DNA]</scope>
    <source>
        <strain evidence="2 3">L1 8-17</strain>
    </source>
</reference>
<sequence length="151" mass="15173">MINPFAAGFLAIAVLVGAGVDYHQQSVRAEVPLGTLGLADYAQTVTERFSQMRAGNPEESTDNAPEVAVAEGPEEAGVPESSAVEQPGEADGVMRKLGGLFNGDSAGTGGTAGPAGQGEATVVQRSGQGRAGFGSGKCSYEGAIKRCTVGN</sequence>
<dbReference type="Proteomes" id="UP000325291">
    <property type="component" value="Unassembled WGS sequence"/>
</dbReference>
<gene>
    <name evidence="2" type="ORF">FLO80_17265</name>
</gene>
<organism evidence="2 3">
    <name type="scientific">Aquicoccus porphyridii</name>
    <dbReference type="NCBI Taxonomy" id="1852029"/>
    <lineage>
        <taxon>Bacteria</taxon>
        <taxon>Pseudomonadati</taxon>
        <taxon>Pseudomonadota</taxon>
        <taxon>Alphaproteobacteria</taxon>
        <taxon>Rhodobacterales</taxon>
        <taxon>Paracoccaceae</taxon>
        <taxon>Aquicoccus</taxon>
    </lineage>
</organism>
<evidence type="ECO:0000256" key="1">
    <source>
        <dbReference type="SAM" id="MobiDB-lite"/>
    </source>
</evidence>
<protein>
    <submittedName>
        <fullName evidence="2">Uncharacterized protein</fullName>
    </submittedName>
</protein>
<evidence type="ECO:0000313" key="3">
    <source>
        <dbReference type="Proteomes" id="UP000325291"/>
    </source>
</evidence>
<feature type="region of interest" description="Disordered" evidence="1">
    <location>
        <begin position="52"/>
        <end position="120"/>
    </location>
</feature>
<evidence type="ECO:0000313" key="2">
    <source>
        <dbReference type="EMBL" id="KAA0912153.1"/>
    </source>
</evidence>
<name>A0A5A9Z4N4_9RHOB</name>
<comment type="caution">
    <text evidence="2">The sequence shown here is derived from an EMBL/GenBank/DDBJ whole genome shotgun (WGS) entry which is preliminary data.</text>
</comment>
<dbReference type="AlphaFoldDB" id="A0A5A9Z4N4"/>
<dbReference type="RefSeq" id="WP_111366929.1">
    <property type="nucleotide sequence ID" value="NZ_VINQ01000016.1"/>
</dbReference>
<keyword evidence="3" id="KW-1185">Reference proteome</keyword>
<accession>A0A5A9Z4N4</accession>